<evidence type="ECO:0000313" key="3">
    <source>
        <dbReference type="Proteomes" id="UP000239800"/>
    </source>
</evidence>
<organism evidence="2 3">
    <name type="scientific">Aureitalea marina</name>
    <dbReference type="NCBI Taxonomy" id="930804"/>
    <lineage>
        <taxon>Bacteria</taxon>
        <taxon>Pseudomonadati</taxon>
        <taxon>Bacteroidota</taxon>
        <taxon>Flavobacteriia</taxon>
        <taxon>Flavobacteriales</taxon>
        <taxon>Flavobacteriaceae</taxon>
        <taxon>Aureitalea</taxon>
    </lineage>
</organism>
<evidence type="ECO:0000313" key="2">
    <source>
        <dbReference type="EMBL" id="PQB05818.1"/>
    </source>
</evidence>
<proteinExistence type="predicted"/>
<sequence length="113" mass="12424">MSSTIKPLIALLVLALTASSCIIHNPQPEDCEQKQIVVQSITEGSAYDIVFTEANGDFYYINRGLEQGLDLTQLQDKLLNKKVNLHLAKTMAGTSNHIAQLTLDGSIVFTEFD</sequence>
<comment type="caution">
    <text evidence="2">The sequence shown here is derived from an EMBL/GenBank/DDBJ whole genome shotgun (WGS) entry which is preliminary data.</text>
</comment>
<dbReference type="OrthoDB" id="979995at2"/>
<name>A0A2S7KTA7_9FLAO</name>
<dbReference type="AlphaFoldDB" id="A0A2S7KTA7"/>
<feature type="signal peptide" evidence="1">
    <location>
        <begin position="1"/>
        <end position="23"/>
    </location>
</feature>
<dbReference type="PROSITE" id="PS51257">
    <property type="entry name" value="PROKAR_LIPOPROTEIN"/>
    <property type="match status" value="1"/>
</dbReference>
<keyword evidence="1" id="KW-0732">Signal</keyword>
<evidence type="ECO:0000256" key="1">
    <source>
        <dbReference type="SAM" id="SignalP"/>
    </source>
</evidence>
<feature type="chain" id="PRO_5015505763" evidence="1">
    <location>
        <begin position="24"/>
        <end position="113"/>
    </location>
</feature>
<dbReference type="EMBL" id="MQUB01000001">
    <property type="protein sequence ID" value="PQB05818.1"/>
    <property type="molecule type" value="Genomic_DNA"/>
</dbReference>
<dbReference type="Proteomes" id="UP000239800">
    <property type="component" value="Unassembled WGS sequence"/>
</dbReference>
<gene>
    <name evidence="2" type="ORF">BST85_13615</name>
</gene>
<dbReference type="RefSeq" id="WP_104813768.1">
    <property type="nucleotide sequence ID" value="NZ_MQUB01000001.1"/>
</dbReference>
<reference evidence="2 3" key="1">
    <citation type="submission" date="2016-11" db="EMBL/GenBank/DDBJ databases">
        <title>Trade-off between light-utilization and light-protection in marine flavobacteria.</title>
        <authorList>
            <person name="Kumagai Y."/>
        </authorList>
    </citation>
    <scope>NUCLEOTIDE SEQUENCE [LARGE SCALE GENOMIC DNA]</scope>
    <source>
        <strain evidence="2 3">NBRC 107741</strain>
    </source>
</reference>
<keyword evidence="3" id="KW-1185">Reference proteome</keyword>
<accession>A0A2S7KTA7</accession>
<protein>
    <submittedName>
        <fullName evidence="2">Uncharacterized protein</fullName>
    </submittedName>
</protein>